<dbReference type="GO" id="GO:0016042">
    <property type="term" value="P:lipid catabolic process"/>
    <property type="evidence" value="ECO:0007669"/>
    <property type="project" value="InterPro"/>
</dbReference>
<organism evidence="4 5">
    <name type="scientific">Nocardioides jishulii</name>
    <dbReference type="NCBI Taxonomy" id="2575440"/>
    <lineage>
        <taxon>Bacteria</taxon>
        <taxon>Bacillati</taxon>
        <taxon>Actinomycetota</taxon>
        <taxon>Actinomycetes</taxon>
        <taxon>Propionibacteriales</taxon>
        <taxon>Nocardioidaceae</taxon>
        <taxon>Nocardioides</taxon>
    </lineage>
</organism>
<dbReference type="InterPro" id="IPR049036">
    <property type="entry name" value="AF_1763-like_C"/>
</dbReference>
<dbReference type="InterPro" id="IPR040664">
    <property type="entry name" value="AFL_C"/>
</dbReference>
<dbReference type="AlphaFoldDB" id="A0A4V5TKX6"/>
<dbReference type="InterPro" id="IPR029058">
    <property type="entry name" value="AB_hydrolase_fold"/>
</dbReference>
<dbReference type="OrthoDB" id="8871309at2"/>
<evidence type="ECO:0000256" key="1">
    <source>
        <dbReference type="SAM" id="SignalP"/>
    </source>
</evidence>
<sequence>MLRTLATALTAAVLLLAGLTAPVSAHDHPGKGPKAPRPIVFVHGSSGSGSQFESQAQRYASNGYPVEWIEAHEYDSTFATNSLADVHAALDARIDALRERTGAAQVDVLAHSLGTYVVQRYLASSPERAAEVAHYVNLDGAPAAAPPGGVDTLAVWGENNAAAEVTGARNVHLDDQGHTETVTSPESFTEAYAFFTGRAPRTTEVVRARGRVDVSGRAVLFPSNVGVDGATLEVHRVRALTGRRTGHRPVATYSLSGDGAFGPFKADPKASYEFALLWPDGPTHHFYRQPFRRSNSLVRLLTSVPGTGLDAVTEKSDAHVNLTVNRNKEWWGDQGAAGDALSIGGQDVLAPAVAPRKRRIIGVFGYDAGSDGVSTLGTVLPAFAALPFITGTDVHLAASKRGTVRLVAKARGERRPQVISVPALPSSEHRISVQFDDYVPRLP</sequence>
<protein>
    <submittedName>
        <fullName evidence="4">Alpha/beta hydrolase</fullName>
    </submittedName>
</protein>
<feature type="domain" description="AFL C-terminal" evidence="2">
    <location>
        <begin position="211"/>
        <end position="304"/>
    </location>
</feature>
<dbReference type="Pfam" id="PF01674">
    <property type="entry name" value="Lipase_2"/>
    <property type="match status" value="1"/>
</dbReference>
<evidence type="ECO:0000259" key="2">
    <source>
        <dbReference type="Pfam" id="PF18067"/>
    </source>
</evidence>
<feature type="chain" id="PRO_5020501762" evidence="1">
    <location>
        <begin position="26"/>
        <end position="443"/>
    </location>
</feature>
<dbReference type="InterPro" id="IPR002918">
    <property type="entry name" value="Lipase_EstA/Esterase_EstB"/>
</dbReference>
<reference evidence="4 5" key="1">
    <citation type="submission" date="2019-04" db="EMBL/GenBank/DDBJ databases">
        <authorList>
            <person name="Dong K."/>
        </authorList>
    </citation>
    <scope>NUCLEOTIDE SEQUENCE [LARGE SCALE GENOMIC DNA]</scope>
    <source>
        <strain evidence="5">dk3543</strain>
    </source>
</reference>
<dbReference type="Pfam" id="PF18067">
    <property type="entry name" value="Lipase_C"/>
    <property type="match status" value="1"/>
</dbReference>
<dbReference type="Pfam" id="PF21768">
    <property type="entry name" value="AF_1763-like_C"/>
    <property type="match status" value="1"/>
</dbReference>
<evidence type="ECO:0000259" key="3">
    <source>
        <dbReference type="Pfam" id="PF21768"/>
    </source>
</evidence>
<feature type="signal peptide" evidence="1">
    <location>
        <begin position="1"/>
        <end position="25"/>
    </location>
</feature>
<name>A0A4V5TKX6_9ACTN</name>
<keyword evidence="4" id="KW-0378">Hydrolase</keyword>
<keyword evidence="5" id="KW-1185">Reference proteome</keyword>
<dbReference type="Gene3D" id="2.60.40.2190">
    <property type="match status" value="1"/>
</dbReference>
<dbReference type="RefSeq" id="WP_137064487.1">
    <property type="nucleotide sequence ID" value="NZ_CP040748.1"/>
</dbReference>
<dbReference type="SUPFAM" id="SSF53474">
    <property type="entry name" value="alpha/beta-Hydrolases"/>
    <property type="match status" value="1"/>
</dbReference>
<gene>
    <name evidence="4" type="ORF">FC770_02265</name>
</gene>
<dbReference type="EMBL" id="SZPY01000001">
    <property type="protein sequence ID" value="TKI64023.1"/>
    <property type="molecule type" value="Genomic_DNA"/>
</dbReference>
<feature type="domain" description="AF-1763-like C-terminal" evidence="3">
    <location>
        <begin position="325"/>
        <end position="437"/>
    </location>
</feature>
<dbReference type="Gene3D" id="2.60.40.2200">
    <property type="match status" value="1"/>
</dbReference>
<dbReference type="GO" id="GO:0016787">
    <property type="term" value="F:hydrolase activity"/>
    <property type="evidence" value="ECO:0007669"/>
    <property type="project" value="UniProtKB-KW"/>
</dbReference>
<dbReference type="Proteomes" id="UP000307808">
    <property type="component" value="Unassembled WGS sequence"/>
</dbReference>
<accession>A0A4V5TKX6</accession>
<dbReference type="Gene3D" id="3.40.50.1820">
    <property type="entry name" value="alpha/beta hydrolase"/>
    <property type="match status" value="1"/>
</dbReference>
<comment type="caution">
    <text evidence="4">The sequence shown here is derived from an EMBL/GenBank/DDBJ whole genome shotgun (WGS) entry which is preliminary data.</text>
</comment>
<proteinExistence type="predicted"/>
<evidence type="ECO:0000313" key="5">
    <source>
        <dbReference type="Proteomes" id="UP000307808"/>
    </source>
</evidence>
<keyword evidence="1" id="KW-0732">Signal</keyword>
<evidence type="ECO:0000313" key="4">
    <source>
        <dbReference type="EMBL" id="TKI64023.1"/>
    </source>
</evidence>